<comment type="similarity">
    <text evidence="1">Belongs to the ComF/GntX family.</text>
</comment>
<dbReference type="CDD" id="cd06223">
    <property type="entry name" value="PRTases_typeI"/>
    <property type="match status" value="1"/>
</dbReference>
<dbReference type="InterPro" id="IPR000836">
    <property type="entry name" value="PRTase_dom"/>
</dbReference>
<dbReference type="InterPro" id="IPR051910">
    <property type="entry name" value="ComF/GntX_DNA_util-trans"/>
</dbReference>
<accession>A0A0G0UED2</accession>
<evidence type="ECO:0000313" key="4">
    <source>
        <dbReference type="Proteomes" id="UP000034616"/>
    </source>
</evidence>
<comment type="caution">
    <text evidence="3">The sequence shown here is derived from an EMBL/GenBank/DDBJ whole genome shotgun (WGS) entry which is preliminary data.</text>
</comment>
<dbReference type="Proteomes" id="UP000034616">
    <property type="component" value="Unassembled WGS sequence"/>
</dbReference>
<dbReference type="PANTHER" id="PTHR47505:SF1">
    <property type="entry name" value="DNA UTILIZATION PROTEIN YHGH"/>
    <property type="match status" value="1"/>
</dbReference>
<name>A0A0G0UED2_9BACT</name>
<dbReference type="Gene3D" id="3.40.50.2020">
    <property type="match status" value="1"/>
</dbReference>
<dbReference type="PANTHER" id="PTHR47505">
    <property type="entry name" value="DNA UTILIZATION PROTEIN YHGH"/>
    <property type="match status" value="1"/>
</dbReference>
<dbReference type="InterPro" id="IPR029057">
    <property type="entry name" value="PRTase-like"/>
</dbReference>
<proteinExistence type="inferred from homology"/>
<dbReference type="EMBL" id="LCAH01000004">
    <property type="protein sequence ID" value="KKR87263.1"/>
    <property type="molecule type" value="Genomic_DNA"/>
</dbReference>
<dbReference type="AlphaFoldDB" id="A0A0G0UED2"/>
<reference evidence="3 4" key="1">
    <citation type="journal article" date="2015" name="Nature">
        <title>rRNA introns, odd ribosomes, and small enigmatic genomes across a large radiation of phyla.</title>
        <authorList>
            <person name="Brown C.T."/>
            <person name="Hug L.A."/>
            <person name="Thomas B.C."/>
            <person name="Sharon I."/>
            <person name="Castelle C.J."/>
            <person name="Singh A."/>
            <person name="Wilkins M.J."/>
            <person name="Williams K.H."/>
            <person name="Banfield J.F."/>
        </authorList>
    </citation>
    <scope>NUCLEOTIDE SEQUENCE [LARGE SCALE GENOMIC DNA]</scope>
</reference>
<gene>
    <name evidence="3" type="ORF">UU35_C0004G0036</name>
</gene>
<dbReference type="SUPFAM" id="SSF53271">
    <property type="entry name" value="PRTase-like"/>
    <property type="match status" value="1"/>
</dbReference>
<evidence type="ECO:0000259" key="2">
    <source>
        <dbReference type="Pfam" id="PF00156"/>
    </source>
</evidence>
<protein>
    <submittedName>
        <fullName evidence="3">Competence protein F</fullName>
    </submittedName>
</protein>
<evidence type="ECO:0000256" key="1">
    <source>
        <dbReference type="ARBA" id="ARBA00008007"/>
    </source>
</evidence>
<organism evidence="3 4">
    <name type="scientific">Candidatus Uhrbacteria bacterium GW2011_GWC2_41_11</name>
    <dbReference type="NCBI Taxonomy" id="1618985"/>
    <lineage>
        <taxon>Bacteria</taxon>
        <taxon>Candidatus Uhriibacteriota</taxon>
    </lineage>
</organism>
<feature type="domain" description="Phosphoribosyltransferase" evidence="2">
    <location>
        <begin position="159"/>
        <end position="203"/>
    </location>
</feature>
<evidence type="ECO:0000313" key="3">
    <source>
        <dbReference type="EMBL" id="KKR87263.1"/>
    </source>
</evidence>
<dbReference type="Pfam" id="PF00156">
    <property type="entry name" value="Pribosyltran"/>
    <property type="match status" value="1"/>
</dbReference>
<sequence>MCEICKESYTPKRTGDTCPFCRKKSLGSLTCESCRTLVALDRCLSLGWYHDSVLREAIRAAKYTDDPAPWKLFPEWMRKMSIENIFFGDTWVVSFVPLHVSRRRERGFDQAERIAHLVGEATKFPVVDLLERAEWTDPQAQRDARERQVGDMDGIFQVIKHPIPSRVILCDDVLTSGATMDAAAQILKQAGAEQVCGFVLARRGGE</sequence>